<dbReference type="EMBL" id="BAABEY010000036">
    <property type="protein sequence ID" value="GAA4447216.1"/>
    <property type="molecule type" value="Genomic_DNA"/>
</dbReference>
<dbReference type="InterPro" id="IPR006860">
    <property type="entry name" value="FecR"/>
</dbReference>
<evidence type="ECO:0000259" key="2">
    <source>
        <dbReference type="Pfam" id="PF16344"/>
    </source>
</evidence>
<proteinExistence type="predicted"/>
<accession>A0ABP8MA39</accession>
<dbReference type="PANTHER" id="PTHR30273">
    <property type="entry name" value="PERIPLASMIC SIGNAL SENSOR AND SIGMA FACTOR ACTIVATOR FECR-RELATED"/>
    <property type="match status" value="1"/>
</dbReference>
<evidence type="ECO:0000313" key="3">
    <source>
        <dbReference type="EMBL" id="GAA4447216.1"/>
    </source>
</evidence>
<evidence type="ECO:0000313" key="4">
    <source>
        <dbReference type="Proteomes" id="UP001501508"/>
    </source>
</evidence>
<dbReference type="RefSeq" id="WP_345032841.1">
    <property type="nucleotide sequence ID" value="NZ_BAABEY010000036.1"/>
</dbReference>
<sequence length="351" mass="38810">MRIKGFLSLLKKYRQGTLPDEKKKVMDTWYDAFGAENSEEADSTPVVKERIWSAVVRRTAGNDSEGVQPVRKRTFLRYSGWAAALAGIAWAGWMYYAPPPEQALAEGDNTVIRKEGWKLVENSLQTEKETLLPDGSKVILKPGSSVEFPEVFAGRERLVYMQGKAFFDVVKDQNRPFLVHAGELVVRVLGTSFTISELGGTAATEVAVMSGRVVVEKTILKDRKPSAVESKLVLTPNKKITFFKDTGHYITGLVAKPVIIEKTEEFVNPDAFDFDEVPLRQILSKMEKAYGVSIDSSNETLLDCVITADLSSDNLYGSLELICAVLNGSYEVIGNSILLSGGVCNDWKKIP</sequence>
<reference evidence="4" key="1">
    <citation type="journal article" date="2019" name="Int. J. Syst. Evol. Microbiol.">
        <title>The Global Catalogue of Microorganisms (GCM) 10K type strain sequencing project: providing services to taxonomists for standard genome sequencing and annotation.</title>
        <authorList>
            <consortium name="The Broad Institute Genomics Platform"/>
            <consortium name="The Broad Institute Genome Sequencing Center for Infectious Disease"/>
            <person name="Wu L."/>
            <person name="Ma J."/>
        </authorList>
    </citation>
    <scope>NUCLEOTIDE SEQUENCE [LARGE SCALE GENOMIC DNA]</scope>
    <source>
        <strain evidence="4">JCM 31920</strain>
    </source>
</reference>
<comment type="caution">
    <text evidence="3">The sequence shown here is derived from an EMBL/GenBank/DDBJ whole genome shotgun (WGS) entry which is preliminary data.</text>
</comment>
<keyword evidence="4" id="KW-1185">Reference proteome</keyword>
<dbReference type="Gene3D" id="3.55.50.30">
    <property type="match status" value="1"/>
</dbReference>
<dbReference type="InterPro" id="IPR012373">
    <property type="entry name" value="Ferrdict_sens_TM"/>
</dbReference>
<organism evidence="3 4">
    <name type="scientific">Ravibacter arvi</name>
    <dbReference type="NCBI Taxonomy" id="2051041"/>
    <lineage>
        <taxon>Bacteria</taxon>
        <taxon>Pseudomonadati</taxon>
        <taxon>Bacteroidota</taxon>
        <taxon>Cytophagia</taxon>
        <taxon>Cytophagales</taxon>
        <taxon>Spirosomataceae</taxon>
        <taxon>Ravibacter</taxon>
    </lineage>
</organism>
<evidence type="ECO:0000259" key="1">
    <source>
        <dbReference type="Pfam" id="PF04773"/>
    </source>
</evidence>
<dbReference type="Proteomes" id="UP001501508">
    <property type="component" value="Unassembled WGS sequence"/>
</dbReference>
<dbReference type="Pfam" id="PF04773">
    <property type="entry name" value="FecR"/>
    <property type="match status" value="1"/>
</dbReference>
<dbReference type="Pfam" id="PF16344">
    <property type="entry name" value="FecR_C"/>
    <property type="match status" value="1"/>
</dbReference>
<protein>
    <submittedName>
        <fullName evidence="3">FecR family protein</fullName>
    </submittedName>
</protein>
<gene>
    <name evidence="3" type="ORF">GCM10023091_41710</name>
</gene>
<feature type="domain" description="Protein FecR C-terminal" evidence="2">
    <location>
        <begin position="272"/>
        <end position="338"/>
    </location>
</feature>
<dbReference type="Gene3D" id="2.60.120.1440">
    <property type="match status" value="1"/>
</dbReference>
<name>A0ABP8MA39_9BACT</name>
<dbReference type="InterPro" id="IPR032508">
    <property type="entry name" value="FecR_C"/>
</dbReference>
<dbReference type="PIRSF" id="PIRSF018266">
    <property type="entry name" value="FecR"/>
    <property type="match status" value="1"/>
</dbReference>
<dbReference type="PANTHER" id="PTHR30273:SF2">
    <property type="entry name" value="PROTEIN FECR"/>
    <property type="match status" value="1"/>
</dbReference>
<feature type="domain" description="FecR protein" evidence="1">
    <location>
        <begin position="129"/>
        <end position="213"/>
    </location>
</feature>